<reference evidence="8 9" key="1">
    <citation type="submission" date="2019-08" db="EMBL/GenBank/DDBJ databases">
        <title>Bacillus genomes from the desert of Cuatro Cienegas, Coahuila.</title>
        <authorList>
            <person name="Olmedo-Alvarez G."/>
        </authorList>
    </citation>
    <scope>NUCLEOTIDE SEQUENCE [LARGE SCALE GENOMIC DNA]</scope>
    <source>
        <strain evidence="8 9">CH98b_3T</strain>
    </source>
</reference>
<dbReference type="Pfam" id="PF04542">
    <property type="entry name" value="Sigma70_r2"/>
    <property type="match status" value="1"/>
</dbReference>
<feature type="domain" description="RNA polymerase sigma-70 region 2" evidence="6">
    <location>
        <begin position="11"/>
        <end position="76"/>
    </location>
</feature>
<evidence type="ECO:0000256" key="5">
    <source>
        <dbReference type="ARBA" id="ARBA00023163"/>
    </source>
</evidence>
<keyword evidence="4" id="KW-0238">DNA-binding</keyword>
<dbReference type="Gene3D" id="1.10.10.10">
    <property type="entry name" value="Winged helix-like DNA-binding domain superfamily/Winged helix DNA-binding domain"/>
    <property type="match status" value="1"/>
</dbReference>
<comment type="similarity">
    <text evidence="1">Belongs to the sigma-70 factor family. ECF subfamily.</text>
</comment>
<accession>A0A5D4TE80</accession>
<protein>
    <submittedName>
        <fullName evidence="8">RNA polymerase sigma factor</fullName>
    </submittedName>
</protein>
<dbReference type="PANTHER" id="PTHR43133">
    <property type="entry name" value="RNA POLYMERASE ECF-TYPE SIGMA FACTO"/>
    <property type="match status" value="1"/>
</dbReference>
<dbReference type="EMBL" id="VTET01000003">
    <property type="protein sequence ID" value="TYS73141.1"/>
    <property type="molecule type" value="Genomic_DNA"/>
</dbReference>
<dbReference type="NCBIfam" id="TIGR02937">
    <property type="entry name" value="sigma70-ECF"/>
    <property type="match status" value="1"/>
</dbReference>
<dbReference type="InterPro" id="IPR039425">
    <property type="entry name" value="RNA_pol_sigma-70-like"/>
</dbReference>
<feature type="domain" description="RNA polymerase sigma factor 70 region 4 type 2" evidence="7">
    <location>
        <begin position="108"/>
        <end position="160"/>
    </location>
</feature>
<dbReference type="InterPro" id="IPR014284">
    <property type="entry name" value="RNA_pol_sigma-70_dom"/>
</dbReference>
<gene>
    <name evidence="8" type="ORF">FZC75_08805</name>
</gene>
<dbReference type="InterPro" id="IPR013325">
    <property type="entry name" value="RNA_pol_sigma_r2"/>
</dbReference>
<dbReference type="GO" id="GO:0016987">
    <property type="term" value="F:sigma factor activity"/>
    <property type="evidence" value="ECO:0007669"/>
    <property type="project" value="UniProtKB-KW"/>
</dbReference>
<dbReference type="GO" id="GO:0003677">
    <property type="term" value="F:DNA binding"/>
    <property type="evidence" value="ECO:0007669"/>
    <property type="project" value="UniProtKB-KW"/>
</dbReference>
<keyword evidence="2" id="KW-0805">Transcription regulation</keyword>
<proteinExistence type="inferred from homology"/>
<dbReference type="InterPro" id="IPR013249">
    <property type="entry name" value="RNA_pol_sigma70_r4_t2"/>
</dbReference>
<keyword evidence="3" id="KW-0731">Sigma factor</keyword>
<dbReference type="SUPFAM" id="SSF88946">
    <property type="entry name" value="Sigma2 domain of RNA polymerase sigma factors"/>
    <property type="match status" value="1"/>
</dbReference>
<keyword evidence="5" id="KW-0804">Transcription</keyword>
<dbReference type="PANTHER" id="PTHR43133:SF8">
    <property type="entry name" value="RNA POLYMERASE SIGMA FACTOR HI_1459-RELATED"/>
    <property type="match status" value="1"/>
</dbReference>
<evidence type="ECO:0000313" key="9">
    <source>
        <dbReference type="Proteomes" id="UP000324517"/>
    </source>
</evidence>
<sequence>MRKENDVSDWFKEYHNDIYNFLIYYTGGIDVEDFVQETFIKAIRNIHKFKGGSNPRTWLISIARNVAIDESRKRRKEEIKRNRLLQFNMTAKGSDSPEEMVGLGETKLELYRAIRLLKQSYYDVLMLRGINELSVQETSQALNWSESKVNLSYHRALKALEKKMGGRET</sequence>
<dbReference type="InterPro" id="IPR013324">
    <property type="entry name" value="RNA_pol_sigma_r3/r4-like"/>
</dbReference>
<dbReference type="Proteomes" id="UP000324517">
    <property type="component" value="Unassembled WGS sequence"/>
</dbReference>
<evidence type="ECO:0000259" key="7">
    <source>
        <dbReference type="Pfam" id="PF08281"/>
    </source>
</evidence>
<evidence type="ECO:0000256" key="3">
    <source>
        <dbReference type="ARBA" id="ARBA00023082"/>
    </source>
</evidence>
<name>A0A5D4TE80_9BACI</name>
<comment type="caution">
    <text evidence="8">The sequence shown here is derived from an EMBL/GenBank/DDBJ whole genome shotgun (WGS) entry which is preliminary data.</text>
</comment>
<dbReference type="Gene3D" id="1.10.1740.10">
    <property type="match status" value="1"/>
</dbReference>
<dbReference type="GO" id="GO:0006352">
    <property type="term" value="P:DNA-templated transcription initiation"/>
    <property type="evidence" value="ECO:0007669"/>
    <property type="project" value="InterPro"/>
</dbReference>
<dbReference type="Pfam" id="PF08281">
    <property type="entry name" value="Sigma70_r4_2"/>
    <property type="match status" value="1"/>
</dbReference>
<evidence type="ECO:0000259" key="6">
    <source>
        <dbReference type="Pfam" id="PF04542"/>
    </source>
</evidence>
<dbReference type="InterPro" id="IPR007627">
    <property type="entry name" value="RNA_pol_sigma70_r2"/>
</dbReference>
<dbReference type="SUPFAM" id="SSF88659">
    <property type="entry name" value="Sigma3 and sigma4 domains of RNA polymerase sigma factors"/>
    <property type="match status" value="1"/>
</dbReference>
<evidence type="ECO:0000256" key="2">
    <source>
        <dbReference type="ARBA" id="ARBA00023015"/>
    </source>
</evidence>
<dbReference type="OrthoDB" id="2470088at2"/>
<dbReference type="AlphaFoldDB" id="A0A5D4TE80"/>
<evidence type="ECO:0000256" key="1">
    <source>
        <dbReference type="ARBA" id="ARBA00010641"/>
    </source>
</evidence>
<dbReference type="RefSeq" id="WP_148979022.1">
    <property type="nucleotide sequence ID" value="NZ_JBNILM010000002.1"/>
</dbReference>
<organism evidence="8 9">
    <name type="scientific">Sutcliffiella horikoshii</name>
    <dbReference type="NCBI Taxonomy" id="79883"/>
    <lineage>
        <taxon>Bacteria</taxon>
        <taxon>Bacillati</taxon>
        <taxon>Bacillota</taxon>
        <taxon>Bacilli</taxon>
        <taxon>Bacillales</taxon>
        <taxon>Bacillaceae</taxon>
        <taxon>Sutcliffiella</taxon>
    </lineage>
</organism>
<evidence type="ECO:0000313" key="8">
    <source>
        <dbReference type="EMBL" id="TYS73141.1"/>
    </source>
</evidence>
<evidence type="ECO:0000256" key="4">
    <source>
        <dbReference type="ARBA" id="ARBA00023125"/>
    </source>
</evidence>
<dbReference type="InterPro" id="IPR036388">
    <property type="entry name" value="WH-like_DNA-bd_sf"/>
</dbReference>